<evidence type="ECO:0000313" key="10">
    <source>
        <dbReference type="Proteomes" id="UP001149090"/>
    </source>
</evidence>
<dbReference type="GO" id="GO:0005886">
    <property type="term" value="C:plasma membrane"/>
    <property type="evidence" value="ECO:0007669"/>
    <property type="project" value="UniProtKB-SubCell"/>
</dbReference>
<proteinExistence type="predicted"/>
<feature type="transmembrane region" description="Helical" evidence="8">
    <location>
        <begin position="249"/>
        <end position="275"/>
    </location>
</feature>
<reference evidence="9" key="1">
    <citation type="submission" date="2022-10" db="EMBL/GenBank/DDBJ databases">
        <title>Novel sulphate-reducing endosymbionts in the free-living metamonad Anaeramoeba.</title>
        <authorList>
            <person name="Jerlstrom-Hultqvist J."/>
            <person name="Cepicka I."/>
            <person name="Gallot-Lavallee L."/>
            <person name="Salas-Leiva D."/>
            <person name="Curtis B.A."/>
            <person name="Zahonova K."/>
            <person name="Pipaliya S."/>
            <person name="Dacks J."/>
            <person name="Roger A.J."/>
        </authorList>
    </citation>
    <scope>NUCLEOTIDE SEQUENCE</scope>
    <source>
        <strain evidence="9">BMAN</strain>
    </source>
</reference>
<keyword evidence="2" id="KW-0813">Transport</keyword>
<evidence type="ECO:0000256" key="5">
    <source>
        <dbReference type="ARBA" id="ARBA00022692"/>
    </source>
</evidence>
<evidence type="ECO:0000256" key="2">
    <source>
        <dbReference type="ARBA" id="ARBA00022448"/>
    </source>
</evidence>
<gene>
    <name evidence="9" type="ORF">M0811_14426</name>
</gene>
<keyword evidence="4" id="KW-0997">Cell inner membrane</keyword>
<dbReference type="OMA" id="AQMVMLA"/>
<keyword evidence="6 8" id="KW-1133">Transmembrane helix</keyword>
<feature type="transmembrane region" description="Helical" evidence="8">
    <location>
        <begin position="295"/>
        <end position="313"/>
    </location>
</feature>
<dbReference type="EMBL" id="JAPDFW010000027">
    <property type="protein sequence ID" value="KAJ5079557.1"/>
    <property type="molecule type" value="Genomic_DNA"/>
</dbReference>
<feature type="transmembrane region" description="Helical" evidence="8">
    <location>
        <begin position="35"/>
        <end position="51"/>
    </location>
</feature>
<dbReference type="Proteomes" id="UP001149090">
    <property type="component" value="Unassembled WGS sequence"/>
</dbReference>
<protein>
    <submittedName>
        <fullName evidence="9">Inner membrane protein yede</fullName>
    </submittedName>
</protein>
<keyword evidence="5 8" id="KW-0812">Transmembrane</keyword>
<evidence type="ECO:0000256" key="3">
    <source>
        <dbReference type="ARBA" id="ARBA00022475"/>
    </source>
</evidence>
<evidence type="ECO:0000256" key="8">
    <source>
        <dbReference type="SAM" id="Phobius"/>
    </source>
</evidence>
<comment type="subcellular location">
    <subcellularLocation>
        <location evidence="1">Cell inner membrane</location>
        <topology evidence="1">Multi-pass membrane protein</topology>
    </subcellularLocation>
</comment>
<feature type="transmembrane region" description="Helical" evidence="8">
    <location>
        <begin position="170"/>
        <end position="191"/>
    </location>
</feature>
<feature type="transmembrane region" description="Helical" evidence="8">
    <location>
        <begin position="145"/>
        <end position="164"/>
    </location>
</feature>
<dbReference type="PANTHER" id="PTHR30574">
    <property type="entry name" value="INNER MEMBRANE PROTEIN YEDE"/>
    <property type="match status" value="1"/>
</dbReference>
<evidence type="ECO:0000256" key="7">
    <source>
        <dbReference type="ARBA" id="ARBA00023136"/>
    </source>
</evidence>
<feature type="transmembrane region" description="Helical" evidence="8">
    <location>
        <begin position="104"/>
        <end position="124"/>
    </location>
</feature>
<sequence length="396" mass="44704">MSSKLRIYTASFFRFIFPILLIIGLYILFLLRYDLRRSLIFLIGIGFGYTLKRARFGYTSHFRKLLHGRGQGMRAQIIMFLVTSLIALPIYYHSKPIFKQNKDFSTNLYPVSTSVLLGAFIFGIGQQLGDCCASGVLYDVGSGNIRAVWVLIFFISGTVIEYIFQIHNHGIQLLLFYVFGFALAYFVTILIEIKVHGGVEESWLQKIISKFHKKESQDQEIDEIKQLLVPINEPQEEKSLFFKLFQSNWSYLTGAFILSGIQILFLFVGGELLVVNYGELWEYSKLPKDLLANDYFILDLAVIIGSFLAASYMKSFGKSQSFNPISWVGGIFGGIFLGFGSRLAGGCNIGALTSGIVSWSVTAFTWYVCAMCGNLVGMYLRPIFKIPTSPTPKKRN</sequence>
<name>A0A9Q0RGT7_ANAIG</name>
<keyword evidence="7 8" id="KW-0472">Membrane</keyword>
<organism evidence="9 10">
    <name type="scientific">Anaeramoeba ignava</name>
    <name type="common">Anaerobic marine amoeba</name>
    <dbReference type="NCBI Taxonomy" id="1746090"/>
    <lineage>
        <taxon>Eukaryota</taxon>
        <taxon>Metamonada</taxon>
        <taxon>Anaeramoebidae</taxon>
        <taxon>Anaeramoeba</taxon>
    </lineage>
</organism>
<evidence type="ECO:0000256" key="6">
    <source>
        <dbReference type="ARBA" id="ARBA00022989"/>
    </source>
</evidence>
<feature type="transmembrane region" description="Helical" evidence="8">
    <location>
        <begin position="356"/>
        <end position="380"/>
    </location>
</feature>
<feature type="transmembrane region" description="Helical" evidence="8">
    <location>
        <begin position="325"/>
        <end position="344"/>
    </location>
</feature>
<evidence type="ECO:0000256" key="4">
    <source>
        <dbReference type="ARBA" id="ARBA00022519"/>
    </source>
</evidence>
<evidence type="ECO:0000256" key="1">
    <source>
        <dbReference type="ARBA" id="ARBA00004429"/>
    </source>
</evidence>
<dbReference type="Pfam" id="PF04143">
    <property type="entry name" value="Sulf_transp"/>
    <property type="match status" value="1"/>
</dbReference>
<feature type="transmembrane region" description="Helical" evidence="8">
    <location>
        <begin position="12"/>
        <end position="29"/>
    </location>
</feature>
<evidence type="ECO:0000313" key="9">
    <source>
        <dbReference type="EMBL" id="KAJ5079557.1"/>
    </source>
</evidence>
<dbReference type="InterPro" id="IPR007272">
    <property type="entry name" value="Sulf_transp_TsuA/YedE"/>
</dbReference>
<dbReference type="OrthoDB" id="10265325at2759"/>
<accession>A0A9Q0RGT7</accession>
<comment type="caution">
    <text evidence="9">The sequence shown here is derived from an EMBL/GenBank/DDBJ whole genome shotgun (WGS) entry which is preliminary data.</text>
</comment>
<keyword evidence="10" id="KW-1185">Reference proteome</keyword>
<feature type="transmembrane region" description="Helical" evidence="8">
    <location>
        <begin position="72"/>
        <end position="92"/>
    </location>
</feature>
<keyword evidence="3" id="KW-1003">Cell membrane</keyword>
<dbReference type="PANTHER" id="PTHR30574:SF1">
    <property type="entry name" value="SULPHUR TRANSPORT DOMAIN-CONTAINING PROTEIN"/>
    <property type="match status" value="1"/>
</dbReference>
<dbReference type="AlphaFoldDB" id="A0A9Q0RGT7"/>